<protein>
    <recommendedName>
        <fullName evidence="3">Glutamate dehydrogenase</fullName>
    </recommendedName>
</protein>
<dbReference type="Gene3D" id="3.40.50.10860">
    <property type="entry name" value="Leucine Dehydrogenase, chain A, domain 1"/>
    <property type="match status" value="1"/>
</dbReference>
<dbReference type="PROSITE" id="PS00074">
    <property type="entry name" value="GLFV_DEHYDROGENASE"/>
    <property type="match status" value="1"/>
</dbReference>
<dbReference type="EMBL" id="MGBR01000001">
    <property type="protein sequence ID" value="OGK74048.1"/>
    <property type="molecule type" value="Genomic_DNA"/>
</dbReference>
<dbReference type="GO" id="GO:0006538">
    <property type="term" value="P:L-glutamate catabolic process"/>
    <property type="evidence" value="ECO:0007669"/>
    <property type="project" value="TreeGrafter"/>
</dbReference>
<evidence type="ECO:0000256" key="5">
    <source>
        <dbReference type="PIRSR" id="PIRSR000185-2"/>
    </source>
</evidence>
<dbReference type="SUPFAM" id="SSF51735">
    <property type="entry name" value="NAD(P)-binding Rossmann-fold domains"/>
    <property type="match status" value="1"/>
</dbReference>
<feature type="domain" description="Glutamate/phenylalanine/leucine/valine/L-tryptophan dehydrogenase C-terminal" evidence="8">
    <location>
        <begin position="192"/>
        <end position="439"/>
    </location>
</feature>
<comment type="similarity">
    <text evidence="1 3 7">Belongs to the Glu/Leu/Phe/Val dehydrogenases family.</text>
</comment>
<dbReference type="InterPro" id="IPR036291">
    <property type="entry name" value="NAD(P)-bd_dom_sf"/>
</dbReference>
<feature type="binding site" evidence="5">
    <location>
        <position position="95"/>
    </location>
    <ligand>
        <name>substrate</name>
    </ligand>
</feature>
<dbReference type="GO" id="GO:0004352">
    <property type="term" value="F:glutamate dehydrogenase (NAD+) activity"/>
    <property type="evidence" value="ECO:0007669"/>
    <property type="project" value="TreeGrafter"/>
</dbReference>
<dbReference type="PANTHER" id="PTHR11606">
    <property type="entry name" value="GLUTAMATE DEHYDROGENASE"/>
    <property type="match status" value="1"/>
</dbReference>
<reference evidence="9 10" key="1">
    <citation type="journal article" date="2016" name="Nat. Commun.">
        <title>Thousands of microbial genomes shed light on interconnected biogeochemical processes in an aquifer system.</title>
        <authorList>
            <person name="Anantharaman K."/>
            <person name="Brown C.T."/>
            <person name="Hug L.A."/>
            <person name="Sharon I."/>
            <person name="Castelle C.J."/>
            <person name="Probst A.J."/>
            <person name="Thomas B.C."/>
            <person name="Singh A."/>
            <person name="Wilkins M.J."/>
            <person name="Karaoz U."/>
            <person name="Brodie E.L."/>
            <person name="Williams K.H."/>
            <person name="Hubbard S.S."/>
            <person name="Banfield J.F."/>
        </authorList>
    </citation>
    <scope>NUCLEOTIDE SEQUENCE [LARGE SCALE GENOMIC DNA]</scope>
</reference>
<dbReference type="InterPro" id="IPR033524">
    <property type="entry name" value="Glu/Leu/Phe/Val_DH_AS"/>
</dbReference>
<accession>A0A1F7L1R1</accession>
<keyword evidence="5" id="KW-0547">Nucleotide-binding</keyword>
<feature type="binding site" evidence="5">
    <location>
        <position position="241"/>
    </location>
    <ligand>
        <name>NAD(+)</name>
        <dbReference type="ChEBI" id="CHEBI:57540"/>
    </ligand>
</feature>
<evidence type="ECO:0000256" key="7">
    <source>
        <dbReference type="RuleBase" id="RU004417"/>
    </source>
</evidence>
<dbReference type="Gene3D" id="3.40.50.720">
    <property type="entry name" value="NAD(P)-binding Rossmann-like Domain"/>
    <property type="match status" value="1"/>
</dbReference>
<dbReference type="GO" id="GO:0000166">
    <property type="term" value="F:nucleotide binding"/>
    <property type="evidence" value="ECO:0007669"/>
    <property type="project" value="UniProtKB-KW"/>
</dbReference>
<evidence type="ECO:0000256" key="4">
    <source>
        <dbReference type="PIRSR" id="PIRSR000185-1"/>
    </source>
</evidence>
<dbReference type="InterPro" id="IPR046346">
    <property type="entry name" value="Aminoacid_DH-like_N_sf"/>
</dbReference>
<dbReference type="CDD" id="cd01076">
    <property type="entry name" value="NAD_bind_1_Glu_DH"/>
    <property type="match status" value="1"/>
</dbReference>
<dbReference type="AlphaFoldDB" id="A0A1F7L1R1"/>
<dbReference type="InterPro" id="IPR014362">
    <property type="entry name" value="Glu_DH"/>
</dbReference>
<evidence type="ECO:0000313" key="9">
    <source>
        <dbReference type="EMBL" id="OGK74048.1"/>
    </source>
</evidence>
<dbReference type="SUPFAM" id="SSF53223">
    <property type="entry name" value="Aminoacid dehydrogenase-like, N-terminal domain"/>
    <property type="match status" value="1"/>
</dbReference>
<comment type="caution">
    <text evidence="9">The sequence shown here is derived from an EMBL/GenBank/DDBJ whole genome shotgun (WGS) entry which is preliminary data.</text>
</comment>
<dbReference type="PIRSF" id="PIRSF000185">
    <property type="entry name" value="Glu_DH"/>
    <property type="match status" value="1"/>
</dbReference>
<evidence type="ECO:0000256" key="1">
    <source>
        <dbReference type="ARBA" id="ARBA00006382"/>
    </source>
</evidence>
<proteinExistence type="inferred from homology"/>
<dbReference type="InterPro" id="IPR033922">
    <property type="entry name" value="NAD_bind_Glu_DH"/>
</dbReference>
<evidence type="ECO:0000256" key="6">
    <source>
        <dbReference type="PIRSR" id="PIRSR000185-3"/>
    </source>
</evidence>
<gene>
    <name evidence="9" type="ORF">A3K52_04725</name>
</gene>
<feature type="binding site" evidence="5">
    <location>
        <position position="71"/>
    </location>
    <ligand>
        <name>substrate</name>
    </ligand>
</feature>
<dbReference type="InterPro" id="IPR006097">
    <property type="entry name" value="Glu/Leu/Phe/Val/Trp_DH_dimer"/>
</dbReference>
<organism evidence="9 10">
    <name type="scientific">Candidatus Roizmanbacteria bacterium RIFOXYD1_FULL_38_12</name>
    <dbReference type="NCBI Taxonomy" id="1802093"/>
    <lineage>
        <taxon>Bacteria</taxon>
        <taxon>Candidatus Roizmaniibacteriota</taxon>
    </lineage>
</organism>
<dbReference type="InterPro" id="IPR006095">
    <property type="entry name" value="Glu/Leu/Phe/Val/Trp_DH"/>
</dbReference>
<dbReference type="SMART" id="SM00839">
    <property type="entry name" value="ELFV_dehydrog"/>
    <property type="match status" value="1"/>
</dbReference>
<sequence>MSNTGKKMLESALGVITKTAKGLKLPDATIDRLLESDAVHELHFSVTMDDGTEKIFTAYRIEHNNALGPYKGGIRFHPNVNRDEVRALATLMTIKCAVAGIPYGGGKGGVIFDPKTVSGGELERISRAYARAISSFVGPEYDVPAPDVNTNPQIMRWMVDEYVKIQQARKTHYTKSQLWATFTGKPLDLGGTLGRTEATGRGGVIILKALLSKLKTQTTNHKSQANSNTQSLKIAVQGFGNVGYYFARLAEEEKFTIVALSDSKGGVYVKEGLDVDATLKCKKEKGSVAGCYCKGSVCNIAYGKTISNEELLELPVDILVPAALENVINAQNMKKIKAKIVVEMANGPVTEEAYEYLTKQGVVIVPDVLANSGGVTVSYLEWYQNMKGETWREEKVNKRLKKMMEEALDIIWKKSVAKKLPLKQAAFEVAIERILAKMV</sequence>
<feature type="binding site" evidence="5">
    <location>
        <position position="199"/>
    </location>
    <ligand>
        <name>NAD(+)</name>
        <dbReference type="ChEBI" id="CHEBI:57540"/>
    </ligand>
</feature>
<dbReference type="InterPro" id="IPR006096">
    <property type="entry name" value="Glu/Leu/Phe/Val/Trp_DH_C"/>
</dbReference>
<dbReference type="Pfam" id="PF00208">
    <property type="entry name" value="ELFV_dehydrog"/>
    <property type="match status" value="1"/>
</dbReference>
<keyword evidence="2 3" id="KW-0560">Oxidoreductase</keyword>
<evidence type="ECO:0000256" key="3">
    <source>
        <dbReference type="PIRNR" id="PIRNR000185"/>
    </source>
</evidence>
<keyword evidence="5" id="KW-0520">NAD</keyword>
<feature type="binding site" evidence="5">
    <location>
        <position position="378"/>
    </location>
    <ligand>
        <name>substrate</name>
    </ligand>
</feature>
<dbReference type="PRINTS" id="PR00082">
    <property type="entry name" value="GLFDHDRGNASE"/>
</dbReference>
<evidence type="ECO:0000313" key="10">
    <source>
        <dbReference type="Proteomes" id="UP000177050"/>
    </source>
</evidence>
<evidence type="ECO:0000259" key="8">
    <source>
        <dbReference type="SMART" id="SM00839"/>
    </source>
</evidence>
<feature type="active site" description="Proton donor" evidence="4">
    <location>
        <position position="107"/>
    </location>
</feature>
<dbReference type="PANTHER" id="PTHR11606:SF13">
    <property type="entry name" value="GLUTAMATE DEHYDROGENASE 1, MITOCHONDRIAL"/>
    <property type="match status" value="1"/>
</dbReference>
<dbReference type="Proteomes" id="UP000177050">
    <property type="component" value="Unassembled WGS sequence"/>
</dbReference>
<name>A0A1F7L1R1_9BACT</name>
<evidence type="ECO:0000256" key="2">
    <source>
        <dbReference type="ARBA" id="ARBA00023002"/>
    </source>
</evidence>
<feature type="site" description="Important for catalysis" evidence="6">
    <location>
        <position position="147"/>
    </location>
</feature>
<dbReference type="Pfam" id="PF02812">
    <property type="entry name" value="ELFV_dehydrog_N"/>
    <property type="match status" value="1"/>
</dbReference>